<dbReference type="Proteomes" id="UP000604046">
    <property type="component" value="Unassembled WGS sequence"/>
</dbReference>
<keyword evidence="2" id="KW-0547">Nucleotide-binding</keyword>
<dbReference type="GO" id="GO:0005886">
    <property type="term" value="C:plasma membrane"/>
    <property type="evidence" value="ECO:0007669"/>
    <property type="project" value="TreeGrafter"/>
</dbReference>
<sequence length="1054" mass="116786">MQCRNHSARRVWNTRTGYCEDCDWSLRLLEQELRLCLDPQQPVVNRQRRFFFLCPRRKHGFTSRCSGADSICRKCKDIRYKSSVASEGHEDNWPSLAEVGPTVSFERPALARGLVVRVDPNVLDLQKRKVDLQRSLNAERLDACVHVSRNVREAFRSAPPSPCESEILNELFQRFPEAVQQEMDRVVEACAFAERLAGYRAIPVFYKAATMNWAPSRWSDAPRESAADSFLAGVADRNSRSGDLACAVEVKGHRFLLAEPRSGCEYSGLQTTKENHMVFIVTRQQADRCVQTLQKFPFRGLVELLKTQKPSHHDQLNCKGCDLLGRCCGASQSKYIARSFCGFNDGGASARLVLRGLPGFADRDFVEDILRDVAGTLSLSDPEAGLRWISVYVRNRRDGACEAHVDFDHAELAGQVLELAKDILRARLEGAERAITPHFQGGGGGTLYAADLYGADPCDPELQAALEQTVFRAGCECLGWLSAESVSDGQQDDSPVPVVRIISAPHWLQRAMTQLQRFGEWRTFRLILPWQVFTCLHQKFTLGMPSNWVRWVVDNMRTAAVDEESLQDSAAAFRAHARGLSQMGDFPSRATRQVYRNDQFCSELEEQHTTLLRHVHLFGKPTAASQHFQAHRAGTDQDEDSDGSWQDDPSDDALGSQSATVEPDGSQSSLDNEAEHWEAQSPEAAPEIPTQAQTPQDGPSGSTLKCGRSKAAFDAREYRQESDDDYLDLQEGVWVMWNPDTDQDGWCWGSSGGKQGWFPRSFMDAEHDYSTAGLLLQTEVSSQGFAPSFRLAQGGSCDVFDVRLCDRRVAAKVLHHQESRSVACAMLDQHQLFAQEVAALRRISHPNIVRMLDAGVASSGAFVILEEFAGSTTLMHCLQGLEWRQRLVTATQVADALCYIHSQGVLHRDIKSANILVDADAVANVTAAKISDFGLAIGVQERALRGTRHSTRVCGTPGYMDPECLRGGGYTQQSDVYSFGIVLLDLLTGICGSEADHFAATQEDSVVFHSSWHAAGGALQASFLDLAKGCVHVLGKRRPTSQAVHQGLQQLQTS</sequence>
<dbReference type="Gene3D" id="1.10.510.10">
    <property type="entry name" value="Transferase(Phosphotransferase) domain 1"/>
    <property type="match status" value="1"/>
</dbReference>
<dbReference type="SMART" id="SM00220">
    <property type="entry name" value="S_TKc"/>
    <property type="match status" value="1"/>
</dbReference>
<dbReference type="Gene3D" id="3.30.200.20">
    <property type="entry name" value="Phosphorylase Kinase, domain 1"/>
    <property type="match status" value="1"/>
</dbReference>
<dbReference type="OrthoDB" id="339325at2759"/>
<keyword evidence="3" id="KW-0067">ATP-binding</keyword>
<protein>
    <submittedName>
        <fullName evidence="6">CRCK2 protein</fullName>
    </submittedName>
</protein>
<feature type="domain" description="Protein kinase" evidence="5">
    <location>
        <begin position="785"/>
        <end position="1048"/>
    </location>
</feature>
<dbReference type="InterPro" id="IPR036028">
    <property type="entry name" value="SH3-like_dom_sf"/>
</dbReference>
<dbReference type="AlphaFoldDB" id="A0A812S3Q3"/>
<feature type="region of interest" description="Disordered" evidence="4">
    <location>
        <begin position="624"/>
        <end position="706"/>
    </location>
</feature>
<dbReference type="InterPro" id="IPR001452">
    <property type="entry name" value="SH3_domain"/>
</dbReference>
<dbReference type="InterPro" id="IPR000719">
    <property type="entry name" value="Prot_kinase_dom"/>
</dbReference>
<feature type="compositionally biased region" description="Polar residues" evidence="4">
    <location>
        <begin position="655"/>
        <end position="671"/>
    </location>
</feature>
<organism evidence="6 7">
    <name type="scientific">Symbiodinium natans</name>
    <dbReference type="NCBI Taxonomy" id="878477"/>
    <lineage>
        <taxon>Eukaryota</taxon>
        <taxon>Sar</taxon>
        <taxon>Alveolata</taxon>
        <taxon>Dinophyceae</taxon>
        <taxon>Suessiales</taxon>
        <taxon>Symbiodiniaceae</taxon>
        <taxon>Symbiodinium</taxon>
    </lineage>
</organism>
<feature type="compositionally biased region" description="Polar residues" evidence="4">
    <location>
        <begin position="690"/>
        <end position="703"/>
    </location>
</feature>
<evidence type="ECO:0000313" key="6">
    <source>
        <dbReference type="EMBL" id="CAE7460768.1"/>
    </source>
</evidence>
<dbReference type="Pfam" id="PF00069">
    <property type="entry name" value="Pkinase"/>
    <property type="match status" value="1"/>
</dbReference>
<keyword evidence="7" id="KW-1185">Reference proteome</keyword>
<dbReference type="EMBL" id="CAJNDS010002401">
    <property type="protein sequence ID" value="CAE7460768.1"/>
    <property type="molecule type" value="Genomic_DNA"/>
</dbReference>
<evidence type="ECO:0000256" key="4">
    <source>
        <dbReference type="SAM" id="MobiDB-lite"/>
    </source>
</evidence>
<dbReference type="PROSITE" id="PS00108">
    <property type="entry name" value="PROTEIN_KINASE_ST"/>
    <property type="match status" value="1"/>
</dbReference>
<evidence type="ECO:0000313" key="7">
    <source>
        <dbReference type="Proteomes" id="UP000604046"/>
    </source>
</evidence>
<dbReference type="PROSITE" id="PS50011">
    <property type="entry name" value="PROTEIN_KINASE_DOM"/>
    <property type="match status" value="1"/>
</dbReference>
<proteinExistence type="predicted"/>
<evidence type="ECO:0000256" key="1">
    <source>
        <dbReference type="ARBA" id="ARBA00022443"/>
    </source>
</evidence>
<name>A0A812S3Q3_9DINO</name>
<dbReference type="PANTHER" id="PTHR27001">
    <property type="entry name" value="OS01G0253100 PROTEIN"/>
    <property type="match status" value="1"/>
</dbReference>
<dbReference type="Pfam" id="PF07653">
    <property type="entry name" value="SH3_2"/>
    <property type="match status" value="1"/>
</dbReference>
<comment type="caution">
    <text evidence="6">The sequence shown here is derived from an EMBL/GenBank/DDBJ whole genome shotgun (WGS) entry which is preliminary data.</text>
</comment>
<dbReference type="GO" id="GO:0004672">
    <property type="term" value="F:protein kinase activity"/>
    <property type="evidence" value="ECO:0007669"/>
    <property type="project" value="InterPro"/>
</dbReference>
<keyword evidence="1" id="KW-0728">SH3 domain</keyword>
<dbReference type="Gene3D" id="2.30.30.40">
    <property type="entry name" value="SH3 Domains"/>
    <property type="match status" value="1"/>
</dbReference>
<dbReference type="InterPro" id="IPR011009">
    <property type="entry name" value="Kinase-like_dom_sf"/>
</dbReference>
<evidence type="ECO:0000256" key="3">
    <source>
        <dbReference type="ARBA" id="ARBA00022840"/>
    </source>
</evidence>
<evidence type="ECO:0000256" key="2">
    <source>
        <dbReference type="ARBA" id="ARBA00022741"/>
    </source>
</evidence>
<gene>
    <name evidence="6" type="primary">CRCK2</name>
    <name evidence="6" type="ORF">SNAT2548_LOCUS25587</name>
</gene>
<dbReference type="SUPFAM" id="SSF50044">
    <property type="entry name" value="SH3-domain"/>
    <property type="match status" value="1"/>
</dbReference>
<accession>A0A812S3Q3</accession>
<reference evidence="6" key="1">
    <citation type="submission" date="2021-02" db="EMBL/GenBank/DDBJ databases">
        <authorList>
            <person name="Dougan E. K."/>
            <person name="Rhodes N."/>
            <person name="Thang M."/>
            <person name="Chan C."/>
        </authorList>
    </citation>
    <scope>NUCLEOTIDE SEQUENCE</scope>
</reference>
<dbReference type="GO" id="GO:0005524">
    <property type="term" value="F:ATP binding"/>
    <property type="evidence" value="ECO:0007669"/>
    <property type="project" value="UniProtKB-KW"/>
</dbReference>
<dbReference type="PANTHER" id="PTHR27001:SF931">
    <property type="entry name" value="OS11G0664100 PROTEIN"/>
    <property type="match status" value="1"/>
</dbReference>
<evidence type="ECO:0000259" key="5">
    <source>
        <dbReference type="PROSITE" id="PS50011"/>
    </source>
</evidence>
<dbReference type="InterPro" id="IPR008271">
    <property type="entry name" value="Ser/Thr_kinase_AS"/>
</dbReference>
<dbReference type="SUPFAM" id="SSF56112">
    <property type="entry name" value="Protein kinase-like (PK-like)"/>
    <property type="match status" value="1"/>
</dbReference>